<dbReference type="SUPFAM" id="SSF56235">
    <property type="entry name" value="N-terminal nucleophile aminohydrolases (Ntn hydrolases)"/>
    <property type="match status" value="1"/>
</dbReference>
<dbReference type="EC" id="3.5.1.24" evidence="5"/>
<dbReference type="OrthoDB" id="9794717at2"/>
<evidence type="ECO:0000256" key="4">
    <source>
        <dbReference type="ARBA" id="ARBA00023098"/>
    </source>
</evidence>
<reference evidence="11 12" key="1">
    <citation type="submission" date="2016-02" db="EMBL/GenBank/DDBJ databases">
        <title>Genome sequence of Clostridium thermobutyricum DSM 4928.</title>
        <authorList>
            <person name="Poehlein A."/>
            <person name="Daniel R."/>
        </authorList>
    </citation>
    <scope>NUCLEOTIDE SEQUENCE [LARGE SCALE GENOMIC DNA]</scope>
    <source>
        <strain evidence="11 12">DSM 4928</strain>
    </source>
</reference>
<evidence type="ECO:0000256" key="2">
    <source>
        <dbReference type="ARBA" id="ARBA00006625"/>
    </source>
</evidence>
<dbReference type="AlphaFoldDB" id="A0A1V4SY25"/>
<evidence type="ECO:0000256" key="1">
    <source>
        <dbReference type="ARBA" id="ARBA00004860"/>
    </source>
</evidence>
<dbReference type="Pfam" id="PF02275">
    <property type="entry name" value="CBAH"/>
    <property type="match status" value="1"/>
</dbReference>
<protein>
    <recommendedName>
        <fullName evidence="5">choloylglycine hydrolase</fullName>
        <ecNumber evidence="5">3.5.1.24</ecNumber>
    </recommendedName>
    <alternativeName>
        <fullName evidence="6">Bile salt hydrolase</fullName>
    </alternativeName>
    <alternativeName>
        <fullName evidence="7">Choloylglycine hydrolase</fullName>
    </alternativeName>
</protein>
<dbReference type="RefSeq" id="WP_080021820.1">
    <property type="nucleotide sequence ID" value="NZ_LTAY01000021.1"/>
</dbReference>
<keyword evidence="4" id="KW-0443">Lipid metabolism</keyword>
<comment type="caution">
    <text evidence="11">The sequence shown here is derived from an EMBL/GenBank/DDBJ whole genome shotgun (WGS) entry which is preliminary data.</text>
</comment>
<dbReference type="InterPro" id="IPR052193">
    <property type="entry name" value="Peptidase_C59"/>
</dbReference>
<gene>
    <name evidence="11" type="primary">cbh</name>
    <name evidence="11" type="ORF">CLTHE_04660</name>
</gene>
<dbReference type="GO" id="GO:0045302">
    <property type="term" value="F:choloylglycine hydrolase activity"/>
    <property type="evidence" value="ECO:0007669"/>
    <property type="project" value="UniProtKB-EC"/>
</dbReference>
<evidence type="ECO:0000259" key="10">
    <source>
        <dbReference type="Pfam" id="PF02275"/>
    </source>
</evidence>
<comment type="catalytic activity">
    <reaction evidence="8">
        <text>cholate + taurine = taurocholate + H2O</text>
        <dbReference type="Rhea" id="RHEA:47108"/>
        <dbReference type="ChEBI" id="CHEBI:15377"/>
        <dbReference type="ChEBI" id="CHEBI:29747"/>
        <dbReference type="ChEBI" id="CHEBI:36257"/>
        <dbReference type="ChEBI" id="CHEBI:507393"/>
    </reaction>
    <physiologicalReaction direction="right-to-left" evidence="8">
        <dbReference type="Rhea" id="RHEA:47110"/>
    </physiologicalReaction>
</comment>
<evidence type="ECO:0000256" key="3">
    <source>
        <dbReference type="ARBA" id="ARBA00022801"/>
    </source>
</evidence>
<organism evidence="11 12">
    <name type="scientific">Clostridium thermobutyricum DSM 4928</name>
    <dbReference type="NCBI Taxonomy" id="1121339"/>
    <lineage>
        <taxon>Bacteria</taxon>
        <taxon>Bacillati</taxon>
        <taxon>Bacillota</taxon>
        <taxon>Clostridia</taxon>
        <taxon>Eubacteriales</taxon>
        <taxon>Clostridiaceae</taxon>
        <taxon>Clostridium</taxon>
    </lineage>
</organism>
<comment type="similarity">
    <text evidence="2">Belongs to the peptidase C59 family.</text>
</comment>
<dbReference type="PANTHER" id="PTHR35527:SF2">
    <property type="entry name" value="HYDROLASE"/>
    <property type="match status" value="1"/>
</dbReference>
<evidence type="ECO:0000313" key="11">
    <source>
        <dbReference type="EMBL" id="OPX49735.1"/>
    </source>
</evidence>
<evidence type="ECO:0000256" key="5">
    <source>
        <dbReference type="ARBA" id="ARBA00044769"/>
    </source>
</evidence>
<dbReference type="CDD" id="cd00542">
    <property type="entry name" value="Ntn_PVA"/>
    <property type="match status" value="1"/>
</dbReference>
<dbReference type="Proteomes" id="UP000191448">
    <property type="component" value="Unassembled WGS sequence"/>
</dbReference>
<keyword evidence="3 11" id="KW-0378">Hydrolase</keyword>
<evidence type="ECO:0000256" key="9">
    <source>
        <dbReference type="ARBA" id="ARBA00048897"/>
    </source>
</evidence>
<dbReference type="PANTHER" id="PTHR35527">
    <property type="entry name" value="CHOLOYLGLYCINE HYDROLASE"/>
    <property type="match status" value="1"/>
</dbReference>
<dbReference type="NCBIfam" id="NF038245">
    <property type="entry name" value="bile_salt_hydro"/>
    <property type="match status" value="1"/>
</dbReference>
<dbReference type="InterPro" id="IPR029055">
    <property type="entry name" value="Ntn_hydrolases_N"/>
</dbReference>
<dbReference type="GO" id="GO:0006629">
    <property type="term" value="P:lipid metabolic process"/>
    <property type="evidence" value="ECO:0007669"/>
    <property type="project" value="UniProtKB-KW"/>
</dbReference>
<sequence length="329" mass="37413">MCTALTLKTSEGNHLFGRNMDIEFSFNQSVGIIPRSFEYKNMSTNELEKTKYAIIGMITVIDNHPMLADGLNEKGLACAGLNFPGYAHWESELSEEKINVPAYDFMLWVLSNFETLEELKPELEKINLLDSRINNLTPPPTLHWIITDKTGQSIVIEKTKSGLRLFNNEVGVLTNSPTFDWHLTNLRQYIGLSSNQVTNAKWSTQELKALGQGVGCVGIPGDFTPASRFVRTAFLRHFALANDKDSMNISEFFHILNNVAMVRGSVRTPDNRSDITQYTSCMNQEKGIYYYNTYNNNNINSIDMHKEDLNAKEIKLFNYEDTLKINNQN</sequence>
<dbReference type="EMBL" id="LTAY01000021">
    <property type="protein sequence ID" value="OPX49735.1"/>
    <property type="molecule type" value="Genomic_DNA"/>
</dbReference>
<feature type="domain" description="Choloylglycine hydrolase/NAAA C-terminal" evidence="10">
    <location>
        <begin position="2"/>
        <end position="316"/>
    </location>
</feature>
<evidence type="ECO:0000313" key="12">
    <source>
        <dbReference type="Proteomes" id="UP000191448"/>
    </source>
</evidence>
<dbReference type="InterPro" id="IPR029132">
    <property type="entry name" value="CBAH/NAAA_C"/>
</dbReference>
<evidence type="ECO:0000256" key="6">
    <source>
        <dbReference type="ARBA" id="ARBA00044804"/>
    </source>
</evidence>
<name>A0A1V4SY25_9CLOT</name>
<dbReference type="Gene3D" id="3.60.60.10">
    <property type="entry name" value="Penicillin V Acylase, Chain A"/>
    <property type="match status" value="1"/>
</dbReference>
<proteinExistence type="inferred from homology"/>
<evidence type="ECO:0000256" key="8">
    <source>
        <dbReference type="ARBA" id="ARBA00047285"/>
    </source>
</evidence>
<comment type="catalytic activity">
    <reaction evidence="9">
        <text>taurodeoxycholate + H2O = deoxycholate + taurine</text>
        <dbReference type="Rhea" id="RHEA:47556"/>
        <dbReference type="ChEBI" id="CHEBI:15377"/>
        <dbReference type="ChEBI" id="CHEBI:23614"/>
        <dbReference type="ChEBI" id="CHEBI:36261"/>
        <dbReference type="ChEBI" id="CHEBI:507393"/>
    </reaction>
    <physiologicalReaction direction="left-to-right" evidence="9">
        <dbReference type="Rhea" id="RHEA:47557"/>
    </physiologicalReaction>
</comment>
<comment type="pathway">
    <text evidence="1">Lipid metabolism; bile acid biosynthesis.</text>
</comment>
<dbReference type="InterPro" id="IPR047711">
    <property type="entry name" value="CBAH"/>
</dbReference>
<evidence type="ECO:0000256" key="7">
    <source>
        <dbReference type="ARBA" id="ARBA00044806"/>
    </source>
</evidence>
<accession>A0A1V4SY25</accession>